<dbReference type="CDD" id="cd08499">
    <property type="entry name" value="PBP2_Ylib_like"/>
    <property type="match status" value="1"/>
</dbReference>
<organism evidence="6 7">
    <name type="scientific">Halarsenatibacter silvermanii</name>
    <dbReference type="NCBI Taxonomy" id="321763"/>
    <lineage>
        <taxon>Bacteria</taxon>
        <taxon>Bacillati</taxon>
        <taxon>Bacillota</taxon>
        <taxon>Clostridia</taxon>
        <taxon>Halanaerobiales</taxon>
        <taxon>Halarsenatibacteraceae</taxon>
        <taxon>Halarsenatibacter</taxon>
    </lineage>
</organism>
<sequence>MSRKILILALAAAVVLVMPLAGAVQAQEGGDLDISIGADPESLDPAEANSSPAATVMLHALEGLFDMTPEGEIVPELAEGYEVSDDGLQYDIHLREGIEFHDGAYFDAEAVKFNLERILEEEAPFSFLIDEVESIEVIDDYTVRLETEEPFAPLMAHLSHEFLSMVSPRAAEEYGEELSVNPVGTGPFEFVEWTRGEEVVLEKNEDYWGDNAYLDALKFHIVPEDSTRVVQVETGEVDATMFVPPHEMERLEGVEGVDLVQQSSLRTIYIGMNHQKEPLDDSRVRRALNYAVDSEAIVEQVMEGAGHPSDAPISPDIFGHSGQEVYEYDPEKAQDLLAEAGYEDGFEATFHHPVGRYMMDETIAQAVESQLADVGIDIELQTLEWATYLEFMDVPPEESEHELFMLGWGTVTGDADYGLYALLHSDEWVPYGNNRAYADYPEVDDLLDEARVSTDTEHREELYAESIEKIWENAPWIFLHSEVQINAVDEDVSGLIHHPREQLRATEAYFEE</sequence>
<dbReference type="PANTHER" id="PTHR30290">
    <property type="entry name" value="PERIPLASMIC BINDING COMPONENT OF ABC TRANSPORTER"/>
    <property type="match status" value="1"/>
</dbReference>
<protein>
    <submittedName>
        <fullName evidence="6">Peptide/nickel transport system substrate-binding protein</fullName>
    </submittedName>
</protein>
<proteinExistence type="inferred from homology"/>
<evidence type="ECO:0000256" key="4">
    <source>
        <dbReference type="SAM" id="SignalP"/>
    </source>
</evidence>
<dbReference type="PANTHER" id="PTHR30290:SF9">
    <property type="entry name" value="OLIGOPEPTIDE-BINDING PROTEIN APPA"/>
    <property type="match status" value="1"/>
</dbReference>
<dbReference type="Gene3D" id="3.10.105.10">
    <property type="entry name" value="Dipeptide-binding Protein, Domain 3"/>
    <property type="match status" value="1"/>
</dbReference>
<accession>A0A1G9J3L3</accession>
<dbReference type="Proteomes" id="UP000199476">
    <property type="component" value="Unassembled WGS sequence"/>
</dbReference>
<dbReference type="GO" id="GO:0042597">
    <property type="term" value="C:periplasmic space"/>
    <property type="evidence" value="ECO:0007669"/>
    <property type="project" value="UniProtKB-ARBA"/>
</dbReference>
<feature type="signal peptide" evidence="4">
    <location>
        <begin position="1"/>
        <end position="26"/>
    </location>
</feature>
<dbReference type="EMBL" id="FNGO01000003">
    <property type="protein sequence ID" value="SDL31856.1"/>
    <property type="molecule type" value="Genomic_DNA"/>
</dbReference>
<dbReference type="GO" id="GO:0015833">
    <property type="term" value="P:peptide transport"/>
    <property type="evidence" value="ECO:0007669"/>
    <property type="project" value="TreeGrafter"/>
</dbReference>
<keyword evidence="7" id="KW-1185">Reference proteome</keyword>
<dbReference type="InterPro" id="IPR039424">
    <property type="entry name" value="SBP_5"/>
</dbReference>
<reference evidence="6 7" key="1">
    <citation type="submission" date="2016-10" db="EMBL/GenBank/DDBJ databases">
        <authorList>
            <person name="de Groot N.N."/>
        </authorList>
    </citation>
    <scope>NUCLEOTIDE SEQUENCE [LARGE SCALE GENOMIC DNA]</scope>
    <source>
        <strain evidence="6 7">SLAS-1</strain>
    </source>
</reference>
<evidence type="ECO:0000256" key="3">
    <source>
        <dbReference type="ARBA" id="ARBA00022729"/>
    </source>
</evidence>
<evidence type="ECO:0000256" key="2">
    <source>
        <dbReference type="ARBA" id="ARBA00022448"/>
    </source>
</evidence>
<evidence type="ECO:0000256" key="1">
    <source>
        <dbReference type="ARBA" id="ARBA00005695"/>
    </source>
</evidence>
<feature type="domain" description="Solute-binding protein family 5" evidence="5">
    <location>
        <begin position="72"/>
        <end position="427"/>
    </location>
</feature>
<dbReference type="GO" id="GO:0043190">
    <property type="term" value="C:ATP-binding cassette (ABC) transporter complex"/>
    <property type="evidence" value="ECO:0007669"/>
    <property type="project" value="InterPro"/>
</dbReference>
<evidence type="ECO:0000313" key="7">
    <source>
        <dbReference type="Proteomes" id="UP000199476"/>
    </source>
</evidence>
<name>A0A1G9J3L3_9FIRM</name>
<keyword evidence="2" id="KW-0813">Transport</keyword>
<evidence type="ECO:0000313" key="6">
    <source>
        <dbReference type="EMBL" id="SDL31856.1"/>
    </source>
</evidence>
<dbReference type="STRING" id="321763.SAMN04488692_103124"/>
<evidence type="ECO:0000259" key="5">
    <source>
        <dbReference type="Pfam" id="PF00496"/>
    </source>
</evidence>
<dbReference type="Pfam" id="PF00496">
    <property type="entry name" value="SBP_bac_5"/>
    <property type="match status" value="1"/>
</dbReference>
<dbReference type="InterPro" id="IPR030678">
    <property type="entry name" value="Peptide/Ni-bd"/>
</dbReference>
<comment type="similarity">
    <text evidence="1">Belongs to the bacterial solute-binding protein 5 family.</text>
</comment>
<dbReference type="AlphaFoldDB" id="A0A1G9J3L3"/>
<dbReference type="GO" id="GO:1904680">
    <property type="term" value="F:peptide transmembrane transporter activity"/>
    <property type="evidence" value="ECO:0007669"/>
    <property type="project" value="TreeGrafter"/>
</dbReference>
<gene>
    <name evidence="6" type="ORF">SAMN04488692_103124</name>
</gene>
<dbReference type="RefSeq" id="WP_089758326.1">
    <property type="nucleotide sequence ID" value="NZ_FNGO01000003.1"/>
</dbReference>
<dbReference type="InterPro" id="IPR000914">
    <property type="entry name" value="SBP_5_dom"/>
</dbReference>
<dbReference type="Gene3D" id="3.40.190.10">
    <property type="entry name" value="Periplasmic binding protein-like II"/>
    <property type="match status" value="1"/>
</dbReference>
<dbReference type="Gene3D" id="3.90.76.10">
    <property type="entry name" value="Dipeptide-binding Protein, Domain 1"/>
    <property type="match status" value="1"/>
</dbReference>
<feature type="chain" id="PRO_5011621088" evidence="4">
    <location>
        <begin position="27"/>
        <end position="512"/>
    </location>
</feature>
<keyword evidence="3 4" id="KW-0732">Signal</keyword>
<dbReference type="PIRSF" id="PIRSF002741">
    <property type="entry name" value="MppA"/>
    <property type="match status" value="1"/>
</dbReference>
<dbReference type="OrthoDB" id="9772924at2"/>
<dbReference type="SUPFAM" id="SSF53850">
    <property type="entry name" value="Periplasmic binding protein-like II"/>
    <property type="match status" value="1"/>
</dbReference>